<dbReference type="PROSITE" id="PS51450">
    <property type="entry name" value="LRR"/>
    <property type="match status" value="2"/>
</dbReference>
<dbReference type="PANTHER" id="PTHR45842">
    <property type="entry name" value="SYNAPTIC ADHESION-LIKE MOLECULE SALM"/>
    <property type="match status" value="1"/>
</dbReference>
<dbReference type="InterPro" id="IPR050467">
    <property type="entry name" value="LRFN"/>
</dbReference>
<evidence type="ECO:0000256" key="4">
    <source>
        <dbReference type="ARBA" id="ARBA00023180"/>
    </source>
</evidence>
<dbReference type="InterPro" id="IPR032675">
    <property type="entry name" value="LRR_dom_sf"/>
</dbReference>
<evidence type="ECO:0000256" key="3">
    <source>
        <dbReference type="ARBA" id="ARBA00022737"/>
    </source>
</evidence>
<keyword evidence="5" id="KW-0812">Transmembrane</keyword>
<keyword evidence="5" id="KW-1133">Transmembrane helix</keyword>
<dbReference type="PRINTS" id="PR00019">
    <property type="entry name" value="LEURICHRPT"/>
</dbReference>
<dbReference type="InterPro" id="IPR001611">
    <property type="entry name" value="Leu-rich_rpt"/>
</dbReference>
<dbReference type="Pfam" id="PF00560">
    <property type="entry name" value="LRR_1"/>
    <property type="match status" value="2"/>
</dbReference>
<dbReference type="WBParaSite" id="maker-PairedContig_6348-snap-gene-0.2-mRNA-1">
    <property type="protein sequence ID" value="maker-PairedContig_6348-snap-gene-0.2-mRNA-1"/>
    <property type="gene ID" value="maker-PairedContig_6348-snap-gene-0.2"/>
</dbReference>
<organism evidence="6">
    <name type="scientific">Wuchereria bancrofti</name>
    <dbReference type="NCBI Taxonomy" id="6293"/>
    <lineage>
        <taxon>Eukaryota</taxon>
        <taxon>Metazoa</taxon>
        <taxon>Ecdysozoa</taxon>
        <taxon>Nematoda</taxon>
        <taxon>Chromadorea</taxon>
        <taxon>Rhabditida</taxon>
        <taxon>Spirurina</taxon>
        <taxon>Spiruromorpha</taxon>
        <taxon>Filarioidea</taxon>
        <taxon>Onchocercidae</taxon>
        <taxon>Wuchereria</taxon>
    </lineage>
</organism>
<evidence type="ECO:0000313" key="6">
    <source>
        <dbReference type="WBParaSite" id="maker-PairedContig_6348-snap-gene-0.2-mRNA-1"/>
    </source>
</evidence>
<name>A0A1I8EXY8_WUCBA</name>
<keyword evidence="3" id="KW-0677">Repeat</keyword>
<dbReference type="STRING" id="6293.A0A1I8EXY8"/>
<dbReference type="PANTHER" id="PTHR45842:SF12">
    <property type="entry name" value="KEKKON 5, ISOFORM A"/>
    <property type="match status" value="1"/>
</dbReference>
<reference evidence="6" key="1">
    <citation type="submission" date="2016-11" db="UniProtKB">
        <authorList>
            <consortium name="WormBaseParasite"/>
        </authorList>
    </citation>
    <scope>IDENTIFICATION</scope>
    <source>
        <strain evidence="6">pt0022</strain>
    </source>
</reference>
<dbReference type="AlphaFoldDB" id="A0A1I8EXY8"/>
<dbReference type="SUPFAM" id="SSF52058">
    <property type="entry name" value="L domain-like"/>
    <property type="match status" value="1"/>
</dbReference>
<protein>
    <recommendedName>
        <fullName evidence="7">Leucine Rich Repeat family protein</fullName>
    </recommendedName>
</protein>
<dbReference type="InterPro" id="IPR003591">
    <property type="entry name" value="Leu-rich_rpt_typical-subtyp"/>
</dbReference>
<keyword evidence="1" id="KW-0433">Leucine-rich repeat</keyword>
<evidence type="ECO:0008006" key="7">
    <source>
        <dbReference type="Google" id="ProtNLM"/>
    </source>
</evidence>
<evidence type="ECO:0000256" key="2">
    <source>
        <dbReference type="ARBA" id="ARBA00022729"/>
    </source>
</evidence>
<keyword evidence="5" id="KW-0472">Membrane</keyword>
<dbReference type="SMART" id="SM00369">
    <property type="entry name" value="LRR_TYP"/>
    <property type="match status" value="11"/>
</dbReference>
<dbReference type="FunFam" id="3.80.10.10:FF:000770">
    <property type="entry name" value="Uncharacterized protein"/>
    <property type="match status" value="1"/>
</dbReference>
<evidence type="ECO:0000256" key="1">
    <source>
        <dbReference type="ARBA" id="ARBA00022614"/>
    </source>
</evidence>
<sequence length="611" mass="69705">MPQMVLTMCPKECICISEEQKVTHCDDTMLNDIPALLDPRITSLSMVNCTLKRLDPDILELYPDLEYLDLSFNKIDMIGMKIFKYQTKLRVLRLNGNQLSSLQLDSFVGLSQLQILDLSANQLIQLEPLSFPELHSLQELIISDNLLTNLLPDTFVGLKNLQRLNLSNNRLHTIAEHVFDDVSTLNSLDLSHNNLSTMGSDTLVSLTSLKHLDLSSNSFIDLSFNGLNNLQYLNISHNLVQRIVPSNYRSLSLLRELDLSSNQMMELTTSSFDGLNSLEILQMTNEPYLHSIKLNAFSGLRSLRKLNLSSCHILEKIDENAFEYGDRLEILDLSNCQLKRLPQKLVTWTNLKSLHISGNPLHCDCEMLSFLPEVLQKFPINATCFTPPWLFDKNIMQLSENCTTLNESQLSIAIIGASLLFLTILLLLGICISRHFPLRNKFSSNKYRTRNKCRSQLYSKPFLITSPINDKCDLLSEQTCYTTTNHSTSNGFSRSTGLYDDEGYYSSVMFPAEYNAYERARPIYPIPPPAATIPQTLPKSYADDNFRIISEYPDKYFPLCFDANFLDLTQLLLNETEKMRTKVGSDIIKNNEAVYMEDKIPVKCLYILIFQ</sequence>
<keyword evidence="2" id="KW-0732">Signal</keyword>
<feature type="transmembrane region" description="Helical" evidence="5">
    <location>
        <begin position="410"/>
        <end position="432"/>
    </location>
</feature>
<keyword evidence="4" id="KW-0325">Glycoprotein</keyword>
<dbReference type="Pfam" id="PF13855">
    <property type="entry name" value="LRR_8"/>
    <property type="match status" value="3"/>
</dbReference>
<accession>A0A1I8EXY8</accession>
<dbReference type="SMART" id="SM00365">
    <property type="entry name" value="LRR_SD22"/>
    <property type="match status" value="5"/>
</dbReference>
<proteinExistence type="predicted"/>
<dbReference type="Gene3D" id="3.80.10.10">
    <property type="entry name" value="Ribonuclease Inhibitor"/>
    <property type="match status" value="3"/>
</dbReference>
<evidence type="ECO:0000256" key="5">
    <source>
        <dbReference type="SAM" id="Phobius"/>
    </source>
</evidence>